<dbReference type="PANTHER" id="PTHR40278">
    <property type="entry name" value="DNA UTILIZATION PROTEIN HOFN"/>
    <property type="match status" value="1"/>
</dbReference>
<organism evidence="1 2">
    <name type="scientific">Sulfurirhabdus autotrophica</name>
    <dbReference type="NCBI Taxonomy" id="1706046"/>
    <lineage>
        <taxon>Bacteria</taxon>
        <taxon>Pseudomonadati</taxon>
        <taxon>Pseudomonadota</taxon>
        <taxon>Betaproteobacteria</taxon>
        <taxon>Nitrosomonadales</taxon>
        <taxon>Sulfuricellaceae</taxon>
        <taxon>Sulfurirhabdus</taxon>
    </lineage>
</organism>
<reference evidence="1 2" key="1">
    <citation type="submission" date="2019-03" db="EMBL/GenBank/DDBJ databases">
        <title>Genomic Encyclopedia of Type Strains, Phase IV (KMG-IV): sequencing the most valuable type-strain genomes for metagenomic binning, comparative biology and taxonomic classification.</title>
        <authorList>
            <person name="Goeker M."/>
        </authorList>
    </citation>
    <scope>NUCLEOTIDE SEQUENCE [LARGE SCALE GENOMIC DNA]</scope>
    <source>
        <strain evidence="1 2">DSM 100309</strain>
    </source>
</reference>
<name>A0A4V2W0Z9_9PROT</name>
<gene>
    <name evidence="1" type="ORF">EDC63_1231</name>
</gene>
<sequence length="109" mass="12338">MRLRQRRIKKFKLYRAGSIVRQLPEGIYLKAIKQTGDMVNLQGYAQSNARVSTLMRNLDASPWLELPVLIEIKVATVNNVRTNEFSLNVKLTAPKQTDGADPKAKDKKA</sequence>
<dbReference type="GO" id="GO:0043107">
    <property type="term" value="P:type IV pilus-dependent motility"/>
    <property type="evidence" value="ECO:0007669"/>
    <property type="project" value="TreeGrafter"/>
</dbReference>
<evidence type="ECO:0000313" key="2">
    <source>
        <dbReference type="Proteomes" id="UP000295367"/>
    </source>
</evidence>
<dbReference type="AlphaFoldDB" id="A0A4V2W0Z9"/>
<dbReference type="GO" id="GO:0043683">
    <property type="term" value="P:type IV pilus assembly"/>
    <property type="evidence" value="ECO:0007669"/>
    <property type="project" value="TreeGrafter"/>
</dbReference>
<protein>
    <submittedName>
        <fullName evidence="1">Fimbrial assembly protein PilN</fullName>
    </submittedName>
</protein>
<dbReference type="RefSeq" id="WP_124946846.1">
    <property type="nucleotide sequence ID" value="NZ_BHVT01000040.1"/>
</dbReference>
<comment type="caution">
    <text evidence="1">The sequence shown here is derived from an EMBL/GenBank/DDBJ whole genome shotgun (WGS) entry which is preliminary data.</text>
</comment>
<dbReference type="PANTHER" id="PTHR40278:SF2">
    <property type="entry name" value="TYPE IV PILUS INNER MEMBRANE COMPONENT PILN"/>
    <property type="match status" value="1"/>
</dbReference>
<dbReference type="OrthoDB" id="5296173at2"/>
<keyword evidence="2" id="KW-1185">Reference proteome</keyword>
<dbReference type="InterPro" id="IPR052534">
    <property type="entry name" value="Extracell_DNA_Util/SecSys_Comp"/>
</dbReference>
<accession>A0A4V2W0Z9</accession>
<dbReference type="EMBL" id="SMCO01000023">
    <property type="protein sequence ID" value="TCV82199.1"/>
    <property type="molecule type" value="Genomic_DNA"/>
</dbReference>
<dbReference type="InterPro" id="IPR007813">
    <property type="entry name" value="PilN"/>
</dbReference>
<evidence type="ECO:0000313" key="1">
    <source>
        <dbReference type="EMBL" id="TCV82199.1"/>
    </source>
</evidence>
<dbReference type="Proteomes" id="UP000295367">
    <property type="component" value="Unassembled WGS sequence"/>
</dbReference>
<proteinExistence type="predicted"/>
<dbReference type="Pfam" id="PF05137">
    <property type="entry name" value="PilN"/>
    <property type="match status" value="1"/>
</dbReference>